<evidence type="ECO:0000256" key="4">
    <source>
        <dbReference type="ARBA" id="ARBA00022723"/>
    </source>
</evidence>
<evidence type="ECO:0000313" key="10">
    <source>
        <dbReference type="Proteomes" id="UP000709466"/>
    </source>
</evidence>
<dbReference type="Proteomes" id="UP000709466">
    <property type="component" value="Unassembled WGS sequence"/>
</dbReference>
<evidence type="ECO:0000313" key="9">
    <source>
        <dbReference type="EMBL" id="NIY71033.1"/>
    </source>
</evidence>
<dbReference type="InterPro" id="IPR032282">
    <property type="entry name" value="HAGH_C"/>
</dbReference>
<dbReference type="HAMAP" id="MF_01374">
    <property type="entry name" value="Glyoxalase_2"/>
    <property type="match status" value="1"/>
</dbReference>
<dbReference type="GO" id="GO:0004416">
    <property type="term" value="F:hydroxyacylglutathione hydrolase activity"/>
    <property type="evidence" value="ECO:0007669"/>
    <property type="project" value="UniProtKB-EC"/>
</dbReference>
<dbReference type="Pfam" id="PF16123">
    <property type="entry name" value="HAGH_C"/>
    <property type="match status" value="1"/>
</dbReference>
<feature type="binding site" evidence="7">
    <location>
        <position position="133"/>
    </location>
    <ligand>
        <name>Zn(2+)</name>
        <dbReference type="ChEBI" id="CHEBI:29105"/>
        <label>2</label>
    </ligand>
</feature>
<sequence>MPLELFTIPCLADNYAYVLHNAATGKTALVDAPEVEPIASFLGHRGFELDDILVTHHHHDHIDGVDALRVKSNARVIGAEIDAHRLPALDLAVSDDDTFEVCGETCHVIFVPGHSSGHIAFHLPESGYLFSADSLMAFGCGRLFEGTPAEMWNSLKRLRALPPETVVCSGHEYTATNAKFALTIEPGHPAVKARADAVFAARERGEPTVPSILGDEVATNPYLRADDEALKSAIGMPLATDEEVFAEVRKRKDNF</sequence>
<comment type="cofactor">
    <cofactor evidence="7">
        <name>Zn(2+)</name>
        <dbReference type="ChEBI" id="CHEBI:29105"/>
    </cofactor>
    <text evidence="7">Binds 2 Zn(2+) ions per subunit.</text>
</comment>
<dbReference type="SUPFAM" id="SSF56281">
    <property type="entry name" value="Metallo-hydrolase/oxidoreductase"/>
    <property type="match status" value="1"/>
</dbReference>
<name>A0ABX0VSW5_9RHOB</name>
<dbReference type="EMBL" id="JAATOP010000001">
    <property type="protein sequence ID" value="NIY71033.1"/>
    <property type="molecule type" value="Genomic_DNA"/>
</dbReference>
<feature type="domain" description="Metallo-beta-lactamase" evidence="8">
    <location>
        <begin position="13"/>
        <end position="171"/>
    </location>
</feature>
<evidence type="ECO:0000256" key="7">
    <source>
        <dbReference type="HAMAP-Rule" id="MF_01374"/>
    </source>
</evidence>
<feature type="binding site" evidence="7">
    <location>
        <position position="171"/>
    </location>
    <ligand>
        <name>Zn(2+)</name>
        <dbReference type="ChEBI" id="CHEBI:29105"/>
        <label>2</label>
    </ligand>
</feature>
<reference evidence="9 10" key="1">
    <citation type="submission" date="2020-03" db="EMBL/GenBank/DDBJ databases">
        <title>Bacterial isolates of synthetic phycosphere.</title>
        <authorList>
            <person name="Fu H."/>
            <person name="Moran M.A."/>
        </authorList>
    </citation>
    <scope>NUCLEOTIDE SEQUENCE [LARGE SCALE GENOMIC DNA]</scope>
    <source>
        <strain evidence="9 10">HF1</strain>
    </source>
</reference>
<dbReference type="EC" id="3.1.2.6" evidence="7"/>
<evidence type="ECO:0000256" key="6">
    <source>
        <dbReference type="ARBA" id="ARBA00022833"/>
    </source>
</evidence>
<dbReference type="InterPro" id="IPR036866">
    <property type="entry name" value="RibonucZ/Hydroxyglut_hydro"/>
</dbReference>
<dbReference type="InterPro" id="IPR017782">
    <property type="entry name" value="Hydroxyacylglutathione_Hdrlase"/>
</dbReference>
<dbReference type="PANTHER" id="PTHR43705:SF1">
    <property type="entry name" value="HYDROXYACYLGLUTATHIONE HYDROLASE GLOB"/>
    <property type="match status" value="1"/>
</dbReference>
<comment type="similarity">
    <text evidence="3 7">Belongs to the metallo-beta-lactamase superfamily. Glyoxalase II family.</text>
</comment>
<evidence type="ECO:0000256" key="1">
    <source>
        <dbReference type="ARBA" id="ARBA00001623"/>
    </source>
</evidence>
<feature type="binding site" evidence="7">
    <location>
        <position position="133"/>
    </location>
    <ligand>
        <name>Zn(2+)</name>
        <dbReference type="ChEBI" id="CHEBI:29105"/>
        <label>1</label>
    </ligand>
</feature>
<dbReference type="InterPro" id="IPR050110">
    <property type="entry name" value="Glyoxalase_II_hydrolase"/>
</dbReference>
<dbReference type="PIRSF" id="PIRSF005457">
    <property type="entry name" value="Glx"/>
    <property type="match status" value="1"/>
</dbReference>
<feature type="binding site" evidence="7">
    <location>
        <position position="56"/>
    </location>
    <ligand>
        <name>Zn(2+)</name>
        <dbReference type="ChEBI" id="CHEBI:29105"/>
        <label>1</label>
    </ligand>
</feature>
<evidence type="ECO:0000256" key="3">
    <source>
        <dbReference type="ARBA" id="ARBA00006759"/>
    </source>
</evidence>
<organism evidence="9 10">
    <name type="scientific">Marivivens donghaensis</name>
    <dbReference type="NCBI Taxonomy" id="1699413"/>
    <lineage>
        <taxon>Bacteria</taxon>
        <taxon>Pseudomonadati</taxon>
        <taxon>Pseudomonadota</taxon>
        <taxon>Alphaproteobacteria</taxon>
        <taxon>Rhodobacterales</taxon>
        <taxon>Paracoccaceae</taxon>
        <taxon>Marivivens group</taxon>
        <taxon>Marivivens</taxon>
    </lineage>
</organism>
<comment type="function">
    <text evidence="7">Thiolesterase that catalyzes the hydrolysis of S-D-lactoyl-glutathione to form glutathione and D-lactic acid.</text>
</comment>
<comment type="caution">
    <text evidence="9">The sequence shown here is derived from an EMBL/GenBank/DDBJ whole genome shotgun (WGS) entry which is preliminary data.</text>
</comment>
<dbReference type="RefSeq" id="WP_167635923.1">
    <property type="nucleotide sequence ID" value="NZ_JAATOP010000001.1"/>
</dbReference>
<evidence type="ECO:0000259" key="8">
    <source>
        <dbReference type="SMART" id="SM00849"/>
    </source>
</evidence>
<dbReference type="Gene3D" id="3.60.15.10">
    <property type="entry name" value="Ribonuclease Z/Hydroxyacylglutathione hydrolase-like"/>
    <property type="match status" value="1"/>
</dbReference>
<comment type="catalytic activity">
    <reaction evidence="1 7">
        <text>an S-(2-hydroxyacyl)glutathione + H2O = a 2-hydroxy carboxylate + glutathione + H(+)</text>
        <dbReference type="Rhea" id="RHEA:21864"/>
        <dbReference type="ChEBI" id="CHEBI:15377"/>
        <dbReference type="ChEBI" id="CHEBI:15378"/>
        <dbReference type="ChEBI" id="CHEBI:57925"/>
        <dbReference type="ChEBI" id="CHEBI:58896"/>
        <dbReference type="ChEBI" id="CHEBI:71261"/>
        <dbReference type="EC" id="3.1.2.6"/>
    </reaction>
</comment>
<accession>A0ABX0VSW5</accession>
<comment type="pathway">
    <text evidence="2 7">Secondary metabolite metabolism; methylglyoxal degradation; (R)-lactate from methylglyoxal: step 2/2.</text>
</comment>
<feature type="binding site" evidence="7">
    <location>
        <position position="114"/>
    </location>
    <ligand>
        <name>Zn(2+)</name>
        <dbReference type="ChEBI" id="CHEBI:29105"/>
        <label>1</label>
    </ligand>
</feature>
<proteinExistence type="inferred from homology"/>
<dbReference type="InterPro" id="IPR035680">
    <property type="entry name" value="Clx_II_MBL"/>
</dbReference>
<keyword evidence="10" id="KW-1185">Reference proteome</keyword>
<keyword evidence="5 7" id="KW-0378">Hydrolase</keyword>
<gene>
    <name evidence="7 9" type="primary">gloB</name>
    <name evidence="9" type="ORF">HCZ30_01130</name>
</gene>
<dbReference type="InterPro" id="IPR001279">
    <property type="entry name" value="Metallo-B-lactamas"/>
</dbReference>
<keyword evidence="6 7" id="KW-0862">Zinc</keyword>
<evidence type="ECO:0000256" key="2">
    <source>
        <dbReference type="ARBA" id="ARBA00004963"/>
    </source>
</evidence>
<feature type="binding site" evidence="7">
    <location>
        <position position="61"/>
    </location>
    <ligand>
        <name>Zn(2+)</name>
        <dbReference type="ChEBI" id="CHEBI:29105"/>
        <label>2</label>
    </ligand>
</feature>
<dbReference type="PANTHER" id="PTHR43705">
    <property type="entry name" value="HYDROXYACYLGLUTATHIONE HYDROLASE"/>
    <property type="match status" value="1"/>
</dbReference>
<dbReference type="CDD" id="cd07723">
    <property type="entry name" value="hydroxyacylglutathione_hydrolase_MBL-fold"/>
    <property type="match status" value="1"/>
</dbReference>
<protein>
    <recommendedName>
        <fullName evidence="7">Hydroxyacylglutathione hydrolase</fullName>
        <ecNumber evidence="7">3.1.2.6</ecNumber>
    </recommendedName>
    <alternativeName>
        <fullName evidence="7">Glyoxalase II</fullName>
        <shortName evidence="7">Glx II</shortName>
    </alternativeName>
</protein>
<evidence type="ECO:0000256" key="5">
    <source>
        <dbReference type="ARBA" id="ARBA00022801"/>
    </source>
</evidence>
<feature type="binding site" evidence="7">
    <location>
        <position position="58"/>
    </location>
    <ligand>
        <name>Zn(2+)</name>
        <dbReference type="ChEBI" id="CHEBI:29105"/>
        <label>1</label>
    </ligand>
</feature>
<dbReference type="SMART" id="SM00849">
    <property type="entry name" value="Lactamase_B"/>
    <property type="match status" value="1"/>
</dbReference>
<comment type="subunit">
    <text evidence="7">Monomer.</text>
</comment>
<feature type="binding site" evidence="7">
    <location>
        <position position="60"/>
    </location>
    <ligand>
        <name>Zn(2+)</name>
        <dbReference type="ChEBI" id="CHEBI:29105"/>
        <label>2</label>
    </ligand>
</feature>
<dbReference type="NCBIfam" id="TIGR03413">
    <property type="entry name" value="GSH_gloB"/>
    <property type="match status" value="1"/>
</dbReference>
<keyword evidence="4 7" id="KW-0479">Metal-binding</keyword>
<dbReference type="Pfam" id="PF00753">
    <property type="entry name" value="Lactamase_B"/>
    <property type="match status" value="1"/>
</dbReference>